<dbReference type="GO" id="GO:0098552">
    <property type="term" value="C:side of membrane"/>
    <property type="evidence" value="ECO:0007669"/>
    <property type="project" value="UniProtKB-ARBA"/>
</dbReference>
<evidence type="ECO:0000313" key="8">
    <source>
        <dbReference type="EMBL" id="HGE75464.1"/>
    </source>
</evidence>
<name>A0A7V3RF67_9BACT</name>
<protein>
    <submittedName>
        <fullName evidence="8">SPFH/Band 7/PHB domain protein</fullName>
    </submittedName>
</protein>
<dbReference type="InterPro" id="IPR050710">
    <property type="entry name" value="Band7/mec-2_domain"/>
</dbReference>
<dbReference type="GO" id="GO:0005886">
    <property type="term" value="C:plasma membrane"/>
    <property type="evidence" value="ECO:0007669"/>
    <property type="project" value="UniProtKB-ARBA"/>
</dbReference>
<evidence type="ECO:0000256" key="5">
    <source>
        <dbReference type="ARBA" id="ARBA00023136"/>
    </source>
</evidence>
<dbReference type="InterPro" id="IPR001107">
    <property type="entry name" value="Band_7"/>
</dbReference>
<dbReference type="Pfam" id="PF01145">
    <property type="entry name" value="Band_7"/>
    <property type="match status" value="1"/>
</dbReference>
<keyword evidence="3 6" id="KW-0812">Transmembrane</keyword>
<comment type="caution">
    <text evidence="8">The sequence shown here is derived from an EMBL/GenBank/DDBJ whole genome shotgun (WGS) entry which is preliminary data.</text>
</comment>
<evidence type="ECO:0000259" key="7">
    <source>
        <dbReference type="SMART" id="SM00244"/>
    </source>
</evidence>
<dbReference type="FunFam" id="3.30.479.30:FF:000004">
    <property type="entry name" value="Putative membrane protease family, stomatin"/>
    <property type="match status" value="1"/>
</dbReference>
<dbReference type="InterPro" id="IPR001972">
    <property type="entry name" value="Stomatin_HflK_fam"/>
</dbReference>
<organism evidence="8">
    <name type="scientific">Mesoaciditoga lauensis</name>
    <dbReference type="NCBI Taxonomy" id="1495039"/>
    <lineage>
        <taxon>Bacteria</taxon>
        <taxon>Thermotogati</taxon>
        <taxon>Thermotogota</taxon>
        <taxon>Thermotogae</taxon>
        <taxon>Mesoaciditogales</taxon>
        <taxon>Mesoaciditogaceae</taxon>
        <taxon>Mesoaciditoga</taxon>
    </lineage>
</organism>
<evidence type="ECO:0000256" key="2">
    <source>
        <dbReference type="ARBA" id="ARBA00008164"/>
    </source>
</evidence>
<dbReference type="Gene3D" id="3.30.479.30">
    <property type="entry name" value="Band 7 domain"/>
    <property type="match status" value="1"/>
</dbReference>
<comment type="subcellular location">
    <subcellularLocation>
        <location evidence="1">Membrane</location>
        <topology evidence="1">Single-pass membrane protein</topology>
    </subcellularLocation>
</comment>
<dbReference type="InterPro" id="IPR018080">
    <property type="entry name" value="Band_7/stomatin-like_CS"/>
</dbReference>
<keyword evidence="4 6" id="KW-1133">Transmembrane helix</keyword>
<keyword evidence="5 6" id="KW-0472">Membrane</keyword>
<sequence length="316" mass="34985">MILGIIIGVVIAVFLIVVAITGIKIVRPFQRGLVERLGKFSREAQSGLHLIIPFFERMTKIDMREHFINVPPQEVITRDNVVVSVDAIIYFQVSDAFKVNYNVKAFEPAATALAQTNLRNVIGELELDQALTSREMINAKLRDTLDEATDKWGVRVTRVEIKTIQPPKDITEAMSQQMKAERTKRAAILESEGIKQSQILQAEGQKQSQILKAEGDATAIQRIADAQKYKLQTEAEGEGAAVKIVFDAIHSGNPTPDLLTIRYLDALQTIANGQATKIFLPFETSGILSSLGAVAEVFKNPQNMNTTPQKEDKKTS</sequence>
<feature type="transmembrane region" description="Helical" evidence="6">
    <location>
        <begin position="6"/>
        <end position="26"/>
    </location>
</feature>
<reference evidence="8" key="1">
    <citation type="journal article" date="2020" name="mSystems">
        <title>Genome- and Community-Level Interaction Insights into Carbon Utilization and Element Cycling Functions of Hydrothermarchaeota in Hydrothermal Sediment.</title>
        <authorList>
            <person name="Zhou Z."/>
            <person name="Liu Y."/>
            <person name="Xu W."/>
            <person name="Pan J."/>
            <person name="Luo Z.H."/>
            <person name="Li M."/>
        </authorList>
    </citation>
    <scope>NUCLEOTIDE SEQUENCE [LARGE SCALE GENOMIC DNA]</scope>
    <source>
        <strain evidence="8">SpSt-966</strain>
    </source>
</reference>
<dbReference type="SUPFAM" id="SSF117892">
    <property type="entry name" value="Band 7/SPFH domain"/>
    <property type="match status" value="1"/>
</dbReference>
<dbReference type="EMBL" id="DTPE01000199">
    <property type="protein sequence ID" value="HGE75464.1"/>
    <property type="molecule type" value="Genomic_DNA"/>
</dbReference>
<comment type="similarity">
    <text evidence="2">Belongs to the band 7/mec-2 family.</text>
</comment>
<dbReference type="InterPro" id="IPR036013">
    <property type="entry name" value="Band_7/SPFH_dom_sf"/>
</dbReference>
<dbReference type="SMART" id="SM00244">
    <property type="entry name" value="PHB"/>
    <property type="match status" value="1"/>
</dbReference>
<proteinExistence type="inferred from homology"/>
<evidence type="ECO:0000256" key="1">
    <source>
        <dbReference type="ARBA" id="ARBA00004167"/>
    </source>
</evidence>
<dbReference type="PROSITE" id="PS01270">
    <property type="entry name" value="BAND_7"/>
    <property type="match status" value="1"/>
</dbReference>
<dbReference type="PANTHER" id="PTHR43327:SF10">
    <property type="entry name" value="STOMATIN-LIKE PROTEIN 2, MITOCHONDRIAL"/>
    <property type="match status" value="1"/>
</dbReference>
<dbReference type="CDD" id="cd08829">
    <property type="entry name" value="SPFH_paraslipin"/>
    <property type="match status" value="1"/>
</dbReference>
<evidence type="ECO:0000256" key="4">
    <source>
        <dbReference type="ARBA" id="ARBA00022989"/>
    </source>
</evidence>
<evidence type="ECO:0000256" key="3">
    <source>
        <dbReference type="ARBA" id="ARBA00022692"/>
    </source>
</evidence>
<dbReference type="PANTHER" id="PTHR43327">
    <property type="entry name" value="STOMATIN-LIKE PROTEIN 2, MITOCHONDRIAL"/>
    <property type="match status" value="1"/>
</dbReference>
<feature type="domain" description="Band 7" evidence="7">
    <location>
        <begin position="21"/>
        <end position="178"/>
    </location>
</feature>
<evidence type="ECO:0000256" key="6">
    <source>
        <dbReference type="SAM" id="Phobius"/>
    </source>
</evidence>
<dbReference type="AlphaFoldDB" id="A0A7V3RF67"/>
<gene>
    <name evidence="8" type="ORF">ENX73_04995</name>
</gene>
<dbReference type="PRINTS" id="PR00721">
    <property type="entry name" value="STOMATIN"/>
</dbReference>
<accession>A0A7V3RF67</accession>